<dbReference type="AlphaFoldDB" id="A0AAE4QMM6"/>
<proteinExistence type="predicted"/>
<accession>A0AAE4QMM6</accession>
<protein>
    <submittedName>
        <fullName evidence="1">Uncharacterized protein</fullName>
    </submittedName>
</protein>
<organism evidence="1 2">
    <name type="scientific">Leptospira ellisii</name>
    <dbReference type="NCBI Taxonomy" id="2023197"/>
    <lineage>
        <taxon>Bacteria</taxon>
        <taxon>Pseudomonadati</taxon>
        <taxon>Spirochaetota</taxon>
        <taxon>Spirochaetia</taxon>
        <taxon>Leptospirales</taxon>
        <taxon>Leptospiraceae</taxon>
        <taxon>Leptospira</taxon>
    </lineage>
</organism>
<reference evidence="1 2" key="1">
    <citation type="journal article" date="2018" name="Microb. Genom.">
        <title>Deciphering the unexplored Leptospira diversity from soils uncovers genomic evolution to virulence.</title>
        <authorList>
            <person name="Thibeaux R."/>
            <person name="Iraola G."/>
            <person name="Ferres I."/>
            <person name="Bierque E."/>
            <person name="Girault D."/>
            <person name="Soupe-Gilbert M.E."/>
            <person name="Picardeau M."/>
            <person name="Goarant C."/>
        </authorList>
    </citation>
    <scope>NUCLEOTIDE SEQUENCE [LARGE SCALE GENOMIC DNA]</scope>
    <source>
        <strain evidence="1 2">ATI7-C-A5</strain>
    </source>
</reference>
<dbReference type="Proteomes" id="UP000232122">
    <property type="component" value="Unassembled WGS sequence"/>
</dbReference>
<gene>
    <name evidence="1" type="ORF">CH379_007115</name>
</gene>
<dbReference type="RefSeq" id="WP_317572424.1">
    <property type="nucleotide sequence ID" value="NZ_NPEF02000007.1"/>
</dbReference>
<dbReference type="EMBL" id="NPEF02000007">
    <property type="protein sequence ID" value="MDV6235395.1"/>
    <property type="molecule type" value="Genomic_DNA"/>
</dbReference>
<sequence length="354" mass="39277">MFPILKHYVFIILFLFILSKNSYSEALCVGARCSDIPPEVVFGANLIDPALDAVYTKEFLLSMAEAAVLQNVSSSLMGASRINRVRIGAGYSVARTNLSPRNYFFENSELRELPNQGIAASPSVVVGANLGSFFTGPSPYLSKLNLHFHYFPYDLSEQNVPFLKLRKTDLNGKVTNLGLNLRYFPFYEGNTTAGENSSGFSVGLGLFQSAQTISLHSYDRRPTNVNLSGQRRKWIGVNDLTYNSNIYSATLDVRYGKTIGFFTAYAGLGAMFNQGTVDIRVERNVALSSAEDKEDFVTDPTLAFLDLKRNLFVSHKNWYGTIGMEFAFGDASLILEYLKNKNSESVSAGAVYRF</sequence>
<dbReference type="InterPro" id="IPR058232">
    <property type="entry name" value="Lsa36-like"/>
</dbReference>
<name>A0AAE4QMM6_9LEPT</name>
<keyword evidence="2" id="KW-1185">Reference proteome</keyword>
<dbReference type="NCBIfam" id="NF047512">
    <property type="entry name" value="LIC_11975_fam"/>
    <property type="match status" value="1"/>
</dbReference>
<evidence type="ECO:0000313" key="1">
    <source>
        <dbReference type="EMBL" id="MDV6235395.1"/>
    </source>
</evidence>
<evidence type="ECO:0000313" key="2">
    <source>
        <dbReference type="Proteomes" id="UP000232122"/>
    </source>
</evidence>
<comment type="caution">
    <text evidence="1">The sequence shown here is derived from an EMBL/GenBank/DDBJ whole genome shotgun (WGS) entry which is preliminary data.</text>
</comment>